<keyword evidence="2" id="KW-1133">Transmembrane helix</keyword>
<proteinExistence type="predicted"/>
<dbReference type="InterPro" id="IPR036108">
    <property type="entry name" value="4pyrrol_syn_uPrphyn_synt_sf"/>
</dbReference>
<reference evidence="4 5" key="1">
    <citation type="submission" date="2018-04" db="EMBL/GenBank/DDBJ databases">
        <title>Genomic Encyclopedia of Type Strains, Phase IV (KMG-IV): sequencing the most valuable type-strain genomes for metagenomic binning, comparative biology and taxonomic classification.</title>
        <authorList>
            <person name="Goeker M."/>
        </authorList>
    </citation>
    <scope>NUCLEOTIDE SEQUENCE [LARGE SCALE GENOMIC DNA]</scope>
    <source>
        <strain evidence="4 5">DSM 104150</strain>
    </source>
</reference>
<organism evidence="4 5">
    <name type="scientific">Sinimarinibacterium flocculans</name>
    <dbReference type="NCBI Taxonomy" id="985250"/>
    <lineage>
        <taxon>Bacteria</taxon>
        <taxon>Pseudomonadati</taxon>
        <taxon>Pseudomonadota</taxon>
        <taxon>Gammaproteobacteria</taxon>
        <taxon>Nevskiales</taxon>
        <taxon>Nevskiaceae</taxon>
        <taxon>Sinimarinibacterium</taxon>
    </lineage>
</organism>
<evidence type="ECO:0000313" key="4">
    <source>
        <dbReference type="EMBL" id="PXV65192.1"/>
    </source>
</evidence>
<keyword evidence="5" id="KW-1185">Reference proteome</keyword>
<dbReference type="PANTHER" id="PTHR38043:SF1">
    <property type="entry name" value="PROTEIN HEMX"/>
    <property type="match status" value="1"/>
</dbReference>
<dbReference type="SUPFAM" id="SSF69618">
    <property type="entry name" value="HemD-like"/>
    <property type="match status" value="1"/>
</dbReference>
<evidence type="ECO:0000313" key="5">
    <source>
        <dbReference type="Proteomes" id="UP000248330"/>
    </source>
</evidence>
<dbReference type="Gene3D" id="3.40.50.10090">
    <property type="match status" value="2"/>
</dbReference>
<dbReference type="InterPro" id="IPR003754">
    <property type="entry name" value="4pyrrol_synth_uPrphyn_synth"/>
</dbReference>
<evidence type="ECO:0000256" key="2">
    <source>
        <dbReference type="SAM" id="Phobius"/>
    </source>
</evidence>
<evidence type="ECO:0000256" key="1">
    <source>
        <dbReference type="SAM" id="MobiDB-lite"/>
    </source>
</evidence>
<dbReference type="Pfam" id="PF02602">
    <property type="entry name" value="HEM4"/>
    <property type="match status" value="1"/>
</dbReference>
<feature type="compositionally biased region" description="Low complexity" evidence="1">
    <location>
        <begin position="280"/>
        <end position="297"/>
    </location>
</feature>
<feature type="transmembrane region" description="Helical" evidence="2">
    <location>
        <begin position="305"/>
        <end position="324"/>
    </location>
</feature>
<feature type="compositionally biased region" description="Basic and acidic residues" evidence="1">
    <location>
        <begin position="253"/>
        <end position="266"/>
    </location>
</feature>
<dbReference type="PANTHER" id="PTHR38043">
    <property type="entry name" value="PROTEIN HEMX"/>
    <property type="match status" value="1"/>
</dbReference>
<feature type="domain" description="Tetrapyrrole biosynthesis uroporphyrinogen III synthase" evidence="3">
    <location>
        <begin position="25"/>
        <end position="229"/>
    </location>
</feature>
<comment type="caution">
    <text evidence="4">The sequence shown here is derived from an EMBL/GenBank/DDBJ whole genome shotgun (WGS) entry which is preliminary data.</text>
</comment>
<sequence>MDDRSLDGLRVLVARPAEQAEPLCRLLERHGATVVQLPMQAIEPIRQSAAAAAQLQQQRDALAWIFTSVNAVRYARALDAGVWPPCIAIGPATASALTQAGIEDVSVPDGQHDSEAVLALERLLDVQGRRIVVVTGEGGRNALEQELTARGAQVSRVEVYRRVALPHTAEALAGAVSSVDAAVFTNGESLRLMFTRIADEARLRLLDLQLVVPSRRVVEQALELGFRTAPLVPEQTGDTGCLRVLEHWWQNRDRPPLMTDQEDKADATSPAGDDAREQGPAPQTAAPAAAPDTAKAPVSRRGSGLGWAVLLLIVLVAVVAAAGWEGYRRLEGMVAERDTQIERLRASMEGAAAQVERLQTRSADQAVAVQRNATQIARFADRLDAQDQAIGVLREELGGGRSRVQLAVIEQLLMQANDRLQVGREVSAALVALEAADARLAVLADPRLFGVREAIARERAALQAVPRADAPGAALTLASVIERAPQFALKAQVPDSFRPEAAAADAEAAGSRWQRAWMAVKRAVSSAFTIRREGGPPPQLLSVEQDALIRQVLALKLEGARAALLRRDVATFRELCRSASAWLDDYFSANDPAIAAVQAELARLQELQLDPPLPDISGSLVLLRAHLEPAAQ</sequence>
<accession>A0A318E8G0</accession>
<dbReference type="OrthoDB" id="5739852at2"/>
<dbReference type="InterPro" id="IPR007470">
    <property type="entry name" value="HemX"/>
</dbReference>
<gene>
    <name evidence="4" type="ORF">C8D93_11010</name>
</gene>
<dbReference type="EMBL" id="QICN01000010">
    <property type="protein sequence ID" value="PXV65192.1"/>
    <property type="molecule type" value="Genomic_DNA"/>
</dbReference>
<evidence type="ECO:0000259" key="3">
    <source>
        <dbReference type="Pfam" id="PF02602"/>
    </source>
</evidence>
<name>A0A318E8G0_9GAMM</name>
<dbReference type="AlphaFoldDB" id="A0A318E8G0"/>
<keyword evidence="2" id="KW-0812">Transmembrane</keyword>
<dbReference type="Pfam" id="PF04375">
    <property type="entry name" value="HemX"/>
    <property type="match status" value="1"/>
</dbReference>
<keyword evidence="2" id="KW-0472">Membrane</keyword>
<protein>
    <submittedName>
        <fullName evidence="4">Uroporphyrinogen-III synthase /HemX family protein</fullName>
    </submittedName>
</protein>
<dbReference type="Proteomes" id="UP000248330">
    <property type="component" value="Unassembled WGS sequence"/>
</dbReference>
<dbReference type="GO" id="GO:0004852">
    <property type="term" value="F:uroporphyrinogen-III synthase activity"/>
    <property type="evidence" value="ECO:0007669"/>
    <property type="project" value="InterPro"/>
</dbReference>
<dbReference type="CDD" id="cd06578">
    <property type="entry name" value="HemD"/>
    <property type="match status" value="1"/>
</dbReference>
<dbReference type="GO" id="GO:0033014">
    <property type="term" value="P:tetrapyrrole biosynthetic process"/>
    <property type="evidence" value="ECO:0007669"/>
    <property type="project" value="InterPro"/>
</dbReference>
<dbReference type="RefSeq" id="WP_110266237.1">
    <property type="nucleotide sequence ID" value="NZ_CAWNXA010000010.1"/>
</dbReference>
<feature type="region of interest" description="Disordered" evidence="1">
    <location>
        <begin position="253"/>
        <end position="297"/>
    </location>
</feature>